<feature type="transmembrane region" description="Helical" evidence="2">
    <location>
        <begin position="106"/>
        <end position="124"/>
    </location>
</feature>
<sequence>MALASSTSTQPTLTPAAKPHSKDRRSPLVLWHLLSLDAPTIAALWVWFIAAADHIRLPLSSVAAMFIAVWMLYAADRLLDTRLLDSQSRQEQHLEARHYFHHRHRTAFLTGILLASGALAPLLFHLSTEAIHLYLILGGLLFGYFILIHATRSAHRFPKEIAVGIFFAAATFIPTVARQPSLRLALLPSALLLAMLCSSNCLFIYAWEHDPQRSSVPDHPTHATTRFALRHLPLFAIIIALAGTALALFYHRAPWVIPSATSISAVLLLVLHYRRHIAPLTLRAAADLVLITPVLFIAFLHR</sequence>
<accession>A0A917HKX6</accession>
<feature type="transmembrane region" description="Helical" evidence="2">
    <location>
        <begin position="130"/>
        <end position="149"/>
    </location>
</feature>
<feature type="transmembrane region" description="Helical" evidence="2">
    <location>
        <begin position="185"/>
        <end position="207"/>
    </location>
</feature>
<protein>
    <submittedName>
        <fullName evidence="3">Uncharacterized protein</fullName>
    </submittedName>
</protein>
<feature type="compositionally biased region" description="Polar residues" evidence="1">
    <location>
        <begin position="1"/>
        <end position="13"/>
    </location>
</feature>
<reference evidence="3" key="1">
    <citation type="journal article" date="2014" name="Int. J. Syst. Evol. Microbiol.">
        <title>Complete genome sequence of Corynebacterium casei LMG S-19264T (=DSM 44701T), isolated from a smear-ripened cheese.</title>
        <authorList>
            <consortium name="US DOE Joint Genome Institute (JGI-PGF)"/>
            <person name="Walter F."/>
            <person name="Albersmeier A."/>
            <person name="Kalinowski J."/>
            <person name="Ruckert C."/>
        </authorList>
    </citation>
    <scope>NUCLEOTIDE SEQUENCE</scope>
    <source>
        <strain evidence="3">CGMCC 1.12997</strain>
    </source>
</reference>
<name>A0A917HKX6_9BACT</name>
<reference evidence="3" key="2">
    <citation type="submission" date="2020-09" db="EMBL/GenBank/DDBJ databases">
        <authorList>
            <person name="Sun Q."/>
            <person name="Zhou Y."/>
        </authorList>
    </citation>
    <scope>NUCLEOTIDE SEQUENCE</scope>
    <source>
        <strain evidence="3">CGMCC 1.12997</strain>
    </source>
</reference>
<evidence type="ECO:0000313" key="4">
    <source>
        <dbReference type="Proteomes" id="UP000647241"/>
    </source>
</evidence>
<feature type="transmembrane region" description="Helical" evidence="2">
    <location>
        <begin position="255"/>
        <end position="273"/>
    </location>
</feature>
<feature type="transmembrane region" description="Helical" evidence="2">
    <location>
        <begin position="228"/>
        <end position="249"/>
    </location>
</feature>
<evidence type="ECO:0000313" key="3">
    <source>
        <dbReference type="EMBL" id="GGG82502.1"/>
    </source>
</evidence>
<dbReference type="RefSeq" id="WP_229739317.1">
    <property type="nucleotide sequence ID" value="NZ_BMGT01000003.1"/>
</dbReference>
<evidence type="ECO:0000256" key="1">
    <source>
        <dbReference type="SAM" id="MobiDB-lite"/>
    </source>
</evidence>
<dbReference type="EMBL" id="BMGT01000003">
    <property type="protein sequence ID" value="GGG82502.1"/>
    <property type="molecule type" value="Genomic_DNA"/>
</dbReference>
<keyword evidence="2" id="KW-1133">Transmembrane helix</keyword>
<feature type="transmembrane region" description="Helical" evidence="2">
    <location>
        <begin position="280"/>
        <end position="300"/>
    </location>
</feature>
<feature type="transmembrane region" description="Helical" evidence="2">
    <location>
        <begin position="55"/>
        <end position="75"/>
    </location>
</feature>
<feature type="transmembrane region" description="Helical" evidence="2">
    <location>
        <begin position="28"/>
        <end position="49"/>
    </location>
</feature>
<organism evidence="3 4">
    <name type="scientific">Edaphobacter dinghuensis</name>
    <dbReference type="NCBI Taxonomy" id="1560005"/>
    <lineage>
        <taxon>Bacteria</taxon>
        <taxon>Pseudomonadati</taxon>
        <taxon>Acidobacteriota</taxon>
        <taxon>Terriglobia</taxon>
        <taxon>Terriglobales</taxon>
        <taxon>Acidobacteriaceae</taxon>
        <taxon>Edaphobacter</taxon>
    </lineage>
</organism>
<keyword evidence="4" id="KW-1185">Reference proteome</keyword>
<gene>
    <name evidence="3" type="ORF">GCM10011585_27600</name>
</gene>
<keyword evidence="2" id="KW-0472">Membrane</keyword>
<evidence type="ECO:0000256" key="2">
    <source>
        <dbReference type="SAM" id="Phobius"/>
    </source>
</evidence>
<feature type="transmembrane region" description="Helical" evidence="2">
    <location>
        <begin position="161"/>
        <end position="179"/>
    </location>
</feature>
<feature type="region of interest" description="Disordered" evidence="1">
    <location>
        <begin position="1"/>
        <end position="22"/>
    </location>
</feature>
<proteinExistence type="predicted"/>
<keyword evidence="2" id="KW-0812">Transmembrane</keyword>
<comment type="caution">
    <text evidence="3">The sequence shown here is derived from an EMBL/GenBank/DDBJ whole genome shotgun (WGS) entry which is preliminary data.</text>
</comment>
<dbReference type="AlphaFoldDB" id="A0A917HKX6"/>
<dbReference type="Proteomes" id="UP000647241">
    <property type="component" value="Unassembled WGS sequence"/>
</dbReference>